<protein>
    <submittedName>
        <fullName evidence="2">Uncharacterized protein</fullName>
    </submittedName>
</protein>
<gene>
    <name evidence="2" type="ORF">KC01_LOCUS29298</name>
</gene>
<dbReference type="EMBL" id="OZ035825">
    <property type="protein sequence ID" value="CAL1601306.1"/>
    <property type="molecule type" value="Genomic_DNA"/>
</dbReference>
<keyword evidence="3" id="KW-1185">Reference proteome</keyword>
<reference evidence="2 3" key="1">
    <citation type="submission" date="2024-04" db="EMBL/GenBank/DDBJ databases">
        <authorList>
            <person name="Waldvogel A.-M."/>
            <person name="Schoenle A."/>
        </authorList>
    </citation>
    <scope>NUCLEOTIDE SEQUENCE [LARGE SCALE GENOMIC DNA]</scope>
</reference>
<sequence>MALAKQLHPPPRGKDFTFLC</sequence>
<name>A0AAV2LGN3_KNICA</name>
<organism evidence="2 3">
    <name type="scientific">Knipowitschia caucasica</name>
    <name type="common">Caucasian dwarf goby</name>
    <name type="synonym">Pomatoschistus caucasicus</name>
    <dbReference type="NCBI Taxonomy" id="637954"/>
    <lineage>
        <taxon>Eukaryota</taxon>
        <taxon>Metazoa</taxon>
        <taxon>Chordata</taxon>
        <taxon>Craniata</taxon>
        <taxon>Vertebrata</taxon>
        <taxon>Euteleostomi</taxon>
        <taxon>Actinopterygii</taxon>
        <taxon>Neopterygii</taxon>
        <taxon>Teleostei</taxon>
        <taxon>Neoteleostei</taxon>
        <taxon>Acanthomorphata</taxon>
        <taxon>Gobiaria</taxon>
        <taxon>Gobiiformes</taxon>
        <taxon>Gobioidei</taxon>
        <taxon>Gobiidae</taxon>
        <taxon>Gobiinae</taxon>
        <taxon>Knipowitschia</taxon>
    </lineage>
</organism>
<dbReference type="Proteomes" id="UP001497482">
    <property type="component" value="Chromosome 3"/>
</dbReference>
<dbReference type="AlphaFoldDB" id="A0AAV2LGN3"/>
<evidence type="ECO:0000313" key="3">
    <source>
        <dbReference type="Proteomes" id="UP001497482"/>
    </source>
</evidence>
<evidence type="ECO:0000256" key="1">
    <source>
        <dbReference type="SAM" id="MobiDB-lite"/>
    </source>
</evidence>
<proteinExistence type="predicted"/>
<evidence type="ECO:0000313" key="2">
    <source>
        <dbReference type="EMBL" id="CAL1601306.1"/>
    </source>
</evidence>
<accession>A0AAV2LGN3</accession>
<feature type="region of interest" description="Disordered" evidence="1">
    <location>
        <begin position="1"/>
        <end position="20"/>
    </location>
</feature>